<dbReference type="GO" id="GO:0008083">
    <property type="term" value="F:growth factor activity"/>
    <property type="evidence" value="ECO:0007669"/>
    <property type="project" value="UniProtKB-KW"/>
</dbReference>
<dbReference type="AlphaFoldDB" id="A0A4Y0BVV3"/>
<feature type="compositionally biased region" description="Basic residues" evidence="7">
    <location>
        <begin position="372"/>
        <end position="391"/>
    </location>
</feature>
<name>A0A4Y0BVV3_ANOFN</name>
<keyword evidence="5" id="KW-1015">Disulfide bond</keyword>
<keyword evidence="3" id="KW-0964">Secreted</keyword>
<dbReference type="EnsemblMetazoa" id="AFUN022029-RA">
    <property type="protein sequence ID" value="AFUN022029-PA"/>
    <property type="gene ID" value="AFUN022029"/>
</dbReference>
<evidence type="ECO:0000256" key="3">
    <source>
        <dbReference type="ARBA" id="ARBA00022525"/>
    </source>
</evidence>
<dbReference type="PROSITE" id="PS51362">
    <property type="entry name" value="TGF_BETA_2"/>
    <property type="match status" value="1"/>
</dbReference>
<dbReference type="InterPro" id="IPR017948">
    <property type="entry name" value="TGFb_CS"/>
</dbReference>
<feature type="region of interest" description="Disordered" evidence="7">
    <location>
        <begin position="242"/>
        <end position="280"/>
    </location>
</feature>
<feature type="domain" description="TGF-beta family profile" evidence="8">
    <location>
        <begin position="504"/>
        <end position="636"/>
    </location>
</feature>
<evidence type="ECO:0000256" key="2">
    <source>
        <dbReference type="ARBA" id="ARBA00006656"/>
    </source>
</evidence>
<dbReference type="GO" id="GO:0005125">
    <property type="term" value="F:cytokine activity"/>
    <property type="evidence" value="ECO:0007669"/>
    <property type="project" value="TreeGrafter"/>
</dbReference>
<evidence type="ECO:0000256" key="6">
    <source>
        <dbReference type="RuleBase" id="RU000354"/>
    </source>
</evidence>
<dbReference type="InterPro" id="IPR001839">
    <property type="entry name" value="TGF-b_C"/>
</dbReference>
<feature type="compositionally biased region" description="Low complexity" evidence="7">
    <location>
        <begin position="339"/>
        <end position="371"/>
    </location>
</feature>
<dbReference type="PROSITE" id="PS00250">
    <property type="entry name" value="TGF_BETA_1"/>
    <property type="match status" value="1"/>
</dbReference>
<feature type="region of interest" description="Disordered" evidence="7">
    <location>
        <begin position="323"/>
        <end position="405"/>
    </location>
</feature>
<dbReference type="InterPro" id="IPR015615">
    <property type="entry name" value="TGF-beta-rel"/>
</dbReference>
<reference evidence="9" key="1">
    <citation type="submission" date="2020-05" db="UniProtKB">
        <authorList>
            <consortium name="EnsemblMetazoa"/>
        </authorList>
    </citation>
    <scope>IDENTIFICATION</scope>
    <source>
        <strain evidence="9">FUMOZ</strain>
    </source>
</reference>
<feature type="compositionally biased region" description="Polar residues" evidence="7">
    <location>
        <begin position="242"/>
        <end position="254"/>
    </location>
</feature>
<dbReference type="Gene3D" id="2.10.90.10">
    <property type="entry name" value="Cystine-knot cytokines"/>
    <property type="match status" value="1"/>
</dbReference>
<evidence type="ECO:0000256" key="4">
    <source>
        <dbReference type="ARBA" id="ARBA00023030"/>
    </source>
</evidence>
<dbReference type="PANTHER" id="PTHR11848:SF119">
    <property type="entry name" value="TGF-BETA FAMILY PROFILE DOMAIN-CONTAINING PROTEIN"/>
    <property type="match status" value="1"/>
</dbReference>
<dbReference type="Pfam" id="PF00019">
    <property type="entry name" value="TGF_beta"/>
    <property type="match status" value="1"/>
</dbReference>
<proteinExistence type="inferred from homology"/>
<evidence type="ECO:0000256" key="1">
    <source>
        <dbReference type="ARBA" id="ARBA00004613"/>
    </source>
</evidence>
<dbReference type="VEuPathDB" id="VectorBase:AFUN2_005423"/>
<protein>
    <recommendedName>
        <fullName evidence="8">TGF-beta family profile domain-containing protein</fullName>
    </recommendedName>
</protein>
<evidence type="ECO:0000256" key="7">
    <source>
        <dbReference type="SAM" id="MobiDB-lite"/>
    </source>
</evidence>
<evidence type="ECO:0000313" key="9">
    <source>
        <dbReference type="EnsemblMetazoa" id="AFUN022029-PA"/>
    </source>
</evidence>
<dbReference type="SMART" id="SM00204">
    <property type="entry name" value="TGFB"/>
    <property type="match status" value="1"/>
</dbReference>
<dbReference type="SUPFAM" id="SSF57501">
    <property type="entry name" value="Cystine-knot cytokines"/>
    <property type="match status" value="1"/>
</dbReference>
<dbReference type="PANTHER" id="PTHR11848">
    <property type="entry name" value="TGF-BETA FAMILY"/>
    <property type="match status" value="1"/>
</dbReference>
<organism evidence="9">
    <name type="scientific">Anopheles funestus</name>
    <name type="common">African malaria mosquito</name>
    <dbReference type="NCBI Taxonomy" id="62324"/>
    <lineage>
        <taxon>Eukaryota</taxon>
        <taxon>Metazoa</taxon>
        <taxon>Ecdysozoa</taxon>
        <taxon>Arthropoda</taxon>
        <taxon>Hexapoda</taxon>
        <taxon>Insecta</taxon>
        <taxon>Pterygota</taxon>
        <taxon>Neoptera</taxon>
        <taxon>Endopterygota</taxon>
        <taxon>Diptera</taxon>
        <taxon>Nematocera</taxon>
        <taxon>Culicoidea</taxon>
        <taxon>Culicidae</taxon>
        <taxon>Anophelinae</taxon>
        <taxon>Anopheles</taxon>
    </lineage>
</organism>
<comment type="similarity">
    <text evidence="2 6">Belongs to the TGF-beta family.</text>
</comment>
<dbReference type="InterPro" id="IPR029034">
    <property type="entry name" value="Cystine-knot_cytokine"/>
</dbReference>
<dbReference type="FunFam" id="2.10.90.10:FF:000058">
    <property type="entry name" value="Maverick"/>
    <property type="match status" value="1"/>
</dbReference>
<comment type="subcellular location">
    <subcellularLocation>
        <location evidence="1">Secreted</location>
    </subcellularLocation>
</comment>
<accession>A0A4Y0BVV3</accession>
<dbReference type="VEuPathDB" id="VectorBase:AFUN022029"/>
<evidence type="ECO:0000259" key="8">
    <source>
        <dbReference type="PROSITE" id="PS51362"/>
    </source>
</evidence>
<evidence type="ECO:0000256" key="5">
    <source>
        <dbReference type="ARBA" id="ARBA00023157"/>
    </source>
</evidence>
<dbReference type="STRING" id="62324.A0A4Y0BVV3"/>
<dbReference type="Gene3D" id="2.60.120.970">
    <property type="match status" value="1"/>
</dbReference>
<sequence>MMRVSSNSRLIATSHSNPGYGMGSGDASPADDDILLAVGFKRTLHTPVPAKQHTYSYPHHHHYCPRSAQNIRRGLLRVSKFLSFLLFLVICDSQTVSRAAFRTSAATIGHMPGADVAADSIISGRDDGGADGGSTSGAAINHTKLQEIVLEGLGLSALPDVRMMNISQQEYETKYAEYLDRVNRRRSLTQNTEDDGWYEERHLFSFPGTDHALNHRKLRRKRSLNNDFDLVYIRFDIPTRNASTGEMTGFQSPSLYHDPRTPGTDGEDEDGSEPTVVDNPTNALEQTVHHAGLRGHRQSLSELPPISPENIEESSLNIMLTRRQNSARSTNAHSKQQHHAQQPQSQQQAHQVQQSTASQSPAQLHQHQLQAHGHRRKGRVRFKQHQHHHHQQQQQQQQHPHPHQAGRTVTIHVYQLVEPYERHFLTSKTVAVQEIPPNGSRWYQLPLEEAVRTWLDGSRKNLGLELYCEGCHAHDVHIVHDSSPYFRSYDETPVLNVVGRLVQREKRSKMQRYRPQMRDYLSPPKTTACTAGNKRCCRHPLLVDFRDIEGFDFIIQPKIFDAGFCRGRCPTKFNPATHHALLQSLLHEHIKYDVPKPCCAPSSLDHIDVLHADPKNPQRLKVSTWHNMRVLECACS</sequence>
<dbReference type="GO" id="GO:0005615">
    <property type="term" value="C:extracellular space"/>
    <property type="evidence" value="ECO:0007669"/>
    <property type="project" value="TreeGrafter"/>
</dbReference>
<dbReference type="CDD" id="cd13755">
    <property type="entry name" value="TGF_beta_maverick"/>
    <property type="match status" value="1"/>
</dbReference>
<keyword evidence="4 6" id="KW-0339">Growth factor</keyword>